<keyword evidence="3 6" id="KW-0274">FAD</keyword>
<keyword evidence="2" id="KW-0285">Flavoprotein</keyword>
<feature type="binding site" evidence="6">
    <location>
        <begin position="270"/>
        <end position="276"/>
    </location>
    <ligand>
        <name>FAD</name>
        <dbReference type="ChEBI" id="CHEBI:57692"/>
    </ligand>
</feature>
<feature type="domain" description="FAD-binding PCMH-type" evidence="8">
    <location>
        <begin position="104"/>
        <end position="286"/>
    </location>
</feature>
<evidence type="ECO:0000256" key="1">
    <source>
        <dbReference type="ARBA" id="ARBA00008000"/>
    </source>
</evidence>
<dbReference type="GO" id="GO:0008609">
    <property type="term" value="F:alkylglycerone-phosphate synthase activity"/>
    <property type="evidence" value="ECO:0007669"/>
    <property type="project" value="InterPro"/>
</dbReference>
<feature type="binding site" evidence="5">
    <location>
        <position position="412"/>
    </location>
    <ligand>
        <name>substrate</name>
    </ligand>
</feature>
<feature type="binding site" evidence="6">
    <location>
        <begin position="136"/>
        <end position="142"/>
    </location>
    <ligand>
        <name>FAD</name>
        <dbReference type="ChEBI" id="CHEBI:57692"/>
    </ligand>
</feature>
<dbReference type="InterPro" id="IPR025650">
    <property type="entry name" value="Alkyl-DHAP_Synthase"/>
</dbReference>
<dbReference type="PROSITE" id="PS51387">
    <property type="entry name" value="FAD_PCMH"/>
    <property type="match status" value="1"/>
</dbReference>
<dbReference type="InterPro" id="IPR016171">
    <property type="entry name" value="Vanillyl_alc_oxidase_C-sub2"/>
</dbReference>
<dbReference type="InterPro" id="IPR016167">
    <property type="entry name" value="FAD-bd_PCMH_sub1"/>
</dbReference>
<dbReference type="Pfam" id="PF02913">
    <property type="entry name" value="FAD-oxidase_C"/>
    <property type="match status" value="1"/>
</dbReference>
<dbReference type="Proteomes" id="UP000034883">
    <property type="component" value="Chromosome"/>
</dbReference>
<dbReference type="AlphaFoldDB" id="A0A0F6YNS1"/>
<evidence type="ECO:0000256" key="5">
    <source>
        <dbReference type="PIRSR" id="PIRSR625650-2"/>
    </source>
</evidence>
<evidence type="ECO:0000259" key="8">
    <source>
        <dbReference type="PROSITE" id="PS51387"/>
    </source>
</evidence>
<dbReference type="InterPro" id="IPR036318">
    <property type="entry name" value="FAD-bd_PCMH-like_sf"/>
</dbReference>
<evidence type="ECO:0000256" key="4">
    <source>
        <dbReference type="PIRSR" id="PIRSR625650-1"/>
    </source>
</evidence>
<evidence type="ECO:0000256" key="2">
    <source>
        <dbReference type="ARBA" id="ARBA00022630"/>
    </source>
</evidence>
<gene>
    <name evidence="9" type="ORF">DB32_007825</name>
</gene>
<dbReference type="SUPFAM" id="SSF56176">
    <property type="entry name" value="FAD-binding/transporter-associated domain-like"/>
    <property type="match status" value="1"/>
</dbReference>
<accession>A0A0F6YNS1</accession>
<dbReference type="Gene3D" id="3.30.70.3450">
    <property type="match status" value="1"/>
</dbReference>
<dbReference type="InterPro" id="IPR006094">
    <property type="entry name" value="Oxid_FAD_bind_N"/>
</dbReference>
<feature type="site" description="Important for enzyme activity" evidence="7">
    <location>
        <position position="321"/>
    </location>
</feature>
<proteinExistence type="inferred from homology"/>
<evidence type="ECO:0000256" key="3">
    <source>
        <dbReference type="ARBA" id="ARBA00022827"/>
    </source>
</evidence>
<organism evidence="9 10">
    <name type="scientific">Sandaracinus amylolyticus</name>
    <dbReference type="NCBI Taxonomy" id="927083"/>
    <lineage>
        <taxon>Bacteria</taxon>
        <taxon>Pseudomonadati</taxon>
        <taxon>Myxococcota</taxon>
        <taxon>Polyangia</taxon>
        <taxon>Polyangiales</taxon>
        <taxon>Sandaracinaceae</taxon>
        <taxon>Sandaracinus</taxon>
    </lineage>
</organism>
<dbReference type="PANTHER" id="PTHR46568">
    <property type="entry name" value="ALKYLDIHYDROXYACETONEPHOSPHATE SYNTHASE, PEROXISOMAL"/>
    <property type="match status" value="1"/>
</dbReference>
<evidence type="ECO:0000256" key="7">
    <source>
        <dbReference type="PIRSR" id="PIRSR625650-4"/>
    </source>
</evidence>
<dbReference type="RefSeq" id="WP_053237624.1">
    <property type="nucleotide sequence ID" value="NZ_CP011125.1"/>
</dbReference>
<reference evidence="9 10" key="1">
    <citation type="submission" date="2015-03" db="EMBL/GenBank/DDBJ databases">
        <title>Genome assembly of Sandaracinus amylolyticus DSM 53668.</title>
        <authorList>
            <person name="Sharma G."/>
            <person name="Subramanian S."/>
        </authorList>
    </citation>
    <scope>NUCLEOTIDE SEQUENCE [LARGE SCALE GENOMIC DNA]</scope>
    <source>
        <strain evidence="9 10">DSM 53668</strain>
    </source>
</reference>
<evidence type="ECO:0000313" key="10">
    <source>
        <dbReference type="Proteomes" id="UP000034883"/>
    </source>
</evidence>
<dbReference type="STRING" id="927083.DB32_007825"/>
<dbReference type="GO" id="GO:0008610">
    <property type="term" value="P:lipid biosynthetic process"/>
    <property type="evidence" value="ECO:0007669"/>
    <property type="project" value="InterPro"/>
</dbReference>
<dbReference type="SUPFAM" id="SSF55103">
    <property type="entry name" value="FAD-linked oxidases, C-terminal domain"/>
    <property type="match status" value="1"/>
</dbReference>
<comment type="similarity">
    <text evidence="1">Belongs to the FAD-binding oxidoreductase/transferase type 4 family.</text>
</comment>
<feature type="active site" description="Proton donor/acceptor" evidence="4">
    <location>
        <position position="473"/>
    </location>
</feature>
<keyword evidence="10" id="KW-1185">Reference proteome</keyword>
<dbReference type="Gene3D" id="3.30.43.10">
    <property type="entry name" value="Uridine Diphospho-n-acetylenolpyruvylglucosamine Reductase, domain 2"/>
    <property type="match status" value="1"/>
</dbReference>
<dbReference type="Pfam" id="PF01565">
    <property type="entry name" value="FAD_binding_4"/>
    <property type="match status" value="1"/>
</dbReference>
<dbReference type="Gene3D" id="3.30.465.10">
    <property type="match status" value="1"/>
</dbReference>
<evidence type="ECO:0000313" key="9">
    <source>
        <dbReference type="EMBL" id="AKF10676.1"/>
    </source>
</evidence>
<dbReference type="EMBL" id="CP011125">
    <property type="protein sequence ID" value="AKF10676.1"/>
    <property type="molecule type" value="Genomic_DNA"/>
</dbReference>
<dbReference type="GO" id="GO:0071949">
    <property type="term" value="F:FAD binding"/>
    <property type="evidence" value="ECO:0007669"/>
    <property type="project" value="InterPro"/>
</dbReference>
<sequence>MRYARERLRWNGWGSREVTFETKGRDREVWDFVRQAVGADALPSTPPTPLDQIDLPAIRLSPAIVEGLGGVLSPDRVRTDAYERAFHALGRSYHDLLRLRRGDLRHAPDAVVYPESAAEVLMLLSFCEKHDVAVVPFGGGSSVVGGVEARGADGQAGVVTLDTTRMDQVLEVDPVSHTATAQSGIYGPVLEEELAARGFTVGHFPQSFEYSTLGGWIAARGAGQLSNRYGTADKLLVAAKVATPRGEWRTLAFPASAAGPNLNHLVAGSEGTLGVITEATVKIHPVAESRRIAAFVFRDFETGAAAVRALVQGEVGAAMIRLSDADETRFFGEFRNVIEPHGGASKIAEKALSYAGFADKCVMMVAFEGGQRQVREGFRRAFGIATRAGGLFVGESPGKAWWKRRFEMPYLRDPMMDHGVGVDTLETSTEWANVPRLYRAVREALAGAMKSVGSGGVVMTHVSHSYLDGASLYFTFVFARDVSRGLESELAQWKTIKEAASRAISEHGGTISHHHGVGIDHAHWLPAEKGTLGIDVLSAAKAKLDPKGVMNPGKLVRAGG</sequence>
<dbReference type="InterPro" id="IPR016164">
    <property type="entry name" value="FAD-linked_Oxase-like_C"/>
</dbReference>
<name>A0A0F6YNS1_9BACT</name>
<dbReference type="InterPro" id="IPR004113">
    <property type="entry name" value="FAD-bd_oxidored_4_C"/>
</dbReference>
<dbReference type="Gene3D" id="3.30.300.330">
    <property type="match status" value="1"/>
</dbReference>
<evidence type="ECO:0000256" key="6">
    <source>
        <dbReference type="PIRSR" id="PIRSR625650-3"/>
    </source>
</evidence>
<dbReference type="KEGG" id="samy:DB32_007825"/>
<dbReference type="InterPro" id="IPR016166">
    <property type="entry name" value="FAD-bd_PCMH"/>
</dbReference>
<dbReference type="PANTHER" id="PTHR46568:SF1">
    <property type="entry name" value="ALKYLDIHYDROXYACETONEPHOSPHATE SYNTHASE, PEROXISOMAL"/>
    <property type="match status" value="1"/>
</dbReference>
<dbReference type="InterPro" id="IPR016169">
    <property type="entry name" value="FAD-bd_PCMH_sub2"/>
</dbReference>
<protein>
    <submittedName>
        <fullName evidence="9">Alkyldihydroxyacetonephosphate synthase</fullName>
    </submittedName>
</protein>
<comment type="cofactor">
    <cofactor evidence="6">
        <name>FAD</name>
        <dbReference type="ChEBI" id="CHEBI:57692"/>
    </cofactor>
</comment>
<dbReference type="Gene3D" id="1.10.45.10">
    <property type="entry name" value="Vanillyl-alcohol Oxidase, Chain A, domain 4"/>
    <property type="match status" value="1"/>
</dbReference>